<gene>
    <name evidence="2" type="ORF">CONLIGDRAFT_189879</name>
</gene>
<name>A0A1J7JK25_9PEZI</name>
<evidence type="ECO:0000313" key="2">
    <source>
        <dbReference type="EMBL" id="OIW33729.1"/>
    </source>
</evidence>
<keyword evidence="3" id="KW-1185">Reference proteome</keyword>
<dbReference type="Proteomes" id="UP000182658">
    <property type="component" value="Unassembled WGS sequence"/>
</dbReference>
<sequence>MVFTRSLLYGTKAMSSRPRHRGPRRHTGDVELNRVYIRPTISNTLLISFSASSTSDSTNHHSILNRSRPLLLPRTAYLHHNLLQHDFERHPLHRLPRPGARGGDLSPLPTVARIHPQRPGRRATRRAQTVLHFRLVPAVQAYQRLSARRRRPLLRFLQPASAREHGSNL</sequence>
<evidence type="ECO:0000313" key="3">
    <source>
        <dbReference type="Proteomes" id="UP000182658"/>
    </source>
</evidence>
<dbReference type="EMBL" id="KV875094">
    <property type="protein sequence ID" value="OIW33729.1"/>
    <property type="molecule type" value="Genomic_DNA"/>
</dbReference>
<organism evidence="2 3">
    <name type="scientific">Coniochaeta ligniaria NRRL 30616</name>
    <dbReference type="NCBI Taxonomy" id="1408157"/>
    <lineage>
        <taxon>Eukaryota</taxon>
        <taxon>Fungi</taxon>
        <taxon>Dikarya</taxon>
        <taxon>Ascomycota</taxon>
        <taxon>Pezizomycotina</taxon>
        <taxon>Sordariomycetes</taxon>
        <taxon>Sordariomycetidae</taxon>
        <taxon>Coniochaetales</taxon>
        <taxon>Coniochaetaceae</taxon>
        <taxon>Coniochaeta</taxon>
    </lineage>
</organism>
<dbReference type="AlphaFoldDB" id="A0A1J7JK25"/>
<proteinExistence type="predicted"/>
<feature type="region of interest" description="Disordered" evidence="1">
    <location>
        <begin position="99"/>
        <end position="122"/>
    </location>
</feature>
<reference evidence="2 3" key="1">
    <citation type="submission" date="2016-10" db="EMBL/GenBank/DDBJ databases">
        <title>Draft genome sequence of Coniochaeta ligniaria NRRL30616, a lignocellulolytic fungus for bioabatement of inhibitors in plant biomass hydrolysates.</title>
        <authorList>
            <consortium name="DOE Joint Genome Institute"/>
            <person name="Jimenez D.J."/>
            <person name="Hector R.E."/>
            <person name="Riley R."/>
            <person name="Sun H."/>
            <person name="Grigoriev I.V."/>
            <person name="Van Elsas J.D."/>
            <person name="Nichols N.N."/>
        </authorList>
    </citation>
    <scope>NUCLEOTIDE SEQUENCE [LARGE SCALE GENOMIC DNA]</scope>
    <source>
        <strain evidence="2 3">NRRL 30616</strain>
    </source>
</reference>
<evidence type="ECO:0000256" key="1">
    <source>
        <dbReference type="SAM" id="MobiDB-lite"/>
    </source>
</evidence>
<protein>
    <submittedName>
        <fullName evidence="2">Uncharacterized protein</fullName>
    </submittedName>
</protein>
<accession>A0A1J7JK25</accession>
<dbReference type="InParanoid" id="A0A1J7JK25"/>